<evidence type="ECO:0000259" key="1">
    <source>
        <dbReference type="SMART" id="SM00226"/>
    </source>
</evidence>
<keyword evidence="3" id="KW-1185">Reference proteome</keyword>
<evidence type="ECO:0000313" key="2">
    <source>
        <dbReference type="EMBL" id="RNE49996.1"/>
    </source>
</evidence>
<dbReference type="AlphaFoldDB" id="A0A3M8KA16"/>
<dbReference type="SMART" id="SM00226">
    <property type="entry name" value="LMWPc"/>
    <property type="match status" value="1"/>
</dbReference>
<dbReference type="NCBIfam" id="NF046112">
    <property type="entry name" value="MSMEG_6209_Nter"/>
    <property type="match status" value="1"/>
</dbReference>
<name>A0A3M8KA16_9CORY</name>
<dbReference type="Proteomes" id="UP000266975">
    <property type="component" value="Unassembled WGS sequence"/>
</dbReference>
<dbReference type="Gene3D" id="1.10.8.1060">
    <property type="entry name" value="Corynebacterium glutamicum thioredoxin-dependent arsenate reductase, N-terminal domain"/>
    <property type="match status" value="1"/>
</dbReference>
<dbReference type="EMBL" id="PTJO01000001">
    <property type="protein sequence ID" value="RNE49996.1"/>
    <property type="molecule type" value="Genomic_DNA"/>
</dbReference>
<reference evidence="2 3" key="1">
    <citation type="submission" date="2018-02" db="EMBL/GenBank/DDBJ databases">
        <title>Corynebacterium alimpuense sp. nov., a marine obligate actinomycete isolated from sediments of Valparaiso bay, Chile.</title>
        <authorList>
            <person name="Claverias F."/>
            <person name="Gonzales-Siles L."/>
            <person name="Salva-Serra F."/>
            <person name="Inganaes E."/>
            <person name="Molin K."/>
            <person name="Cumsille A."/>
            <person name="Undabarrena A."/>
            <person name="Couve E."/>
            <person name="Moore E.R.B."/>
            <person name="Gomila M."/>
            <person name="Camara B."/>
        </authorList>
    </citation>
    <scope>NUCLEOTIDE SEQUENCE [LARGE SCALE GENOMIC DNA]</scope>
    <source>
        <strain evidence="2 3">CCUG 69366</strain>
    </source>
</reference>
<dbReference type="Gene3D" id="3.40.50.2300">
    <property type="match status" value="1"/>
</dbReference>
<dbReference type="OrthoDB" id="4411718at2"/>
<dbReference type="RefSeq" id="WP_123047040.1">
    <property type="nucleotide sequence ID" value="NZ_PTJO01000001.1"/>
</dbReference>
<dbReference type="SUPFAM" id="SSF52788">
    <property type="entry name" value="Phosphotyrosine protein phosphatases I"/>
    <property type="match status" value="1"/>
</dbReference>
<comment type="caution">
    <text evidence="2">The sequence shown here is derived from an EMBL/GenBank/DDBJ whole genome shotgun (WGS) entry which is preliminary data.</text>
</comment>
<dbReference type="InterPro" id="IPR023485">
    <property type="entry name" value="Ptyr_pPase"/>
</dbReference>
<gene>
    <name evidence="2" type="ORF">C5L39_01080</name>
</gene>
<feature type="domain" description="Phosphotyrosine protein phosphatase I" evidence="1">
    <location>
        <begin position="74"/>
        <end position="197"/>
    </location>
</feature>
<sequence>MTDIKFRTVRSDLYNRYGHICDSQIIDDIVDTVVDEHTATAKVTNFLSVLVAREAAERIEDHIWTHGDVGDRRKRILFVSRGNAAWASLAAGLARQLSGNAVVATVAGTHPENREDTLVEWVMDERGLDTSAQLDFGRQRTLDAADIVVYLGIDETPDLAGRRYVQWDISAADGMDLSQARVTADDLADHVSILLSELGVPVQTRSPLPA</sequence>
<proteinExistence type="predicted"/>
<evidence type="ECO:0000313" key="3">
    <source>
        <dbReference type="Proteomes" id="UP000266975"/>
    </source>
</evidence>
<accession>A0A3M8KA16</accession>
<dbReference type="InterPro" id="IPR036196">
    <property type="entry name" value="Ptyr_pPase_sf"/>
</dbReference>
<organism evidence="2 3">
    <name type="scientific">Corynebacterium alimapuense</name>
    <dbReference type="NCBI Taxonomy" id="1576874"/>
    <lineage>
        <taxon>Bacteria</taxon>
        <taxon>Bacillati</taxon>
        <taxon>Actinomycetota</taxon>
        <taxon>Actinomycetes</taxon>
        <taxon>Mycobacteriales</taxon>
        <taxon>Corynebacteriaceae</taxon>
        <taxon>Corynebacterium</taxon>
    </lineage>
</organism>
<protein>
    <recommendedName>
        <fullName evidence="1">Phosphotyrosine protein phosphatase I domain-containing protein</fullName>
    </recommendedName>
</protein>